<protein>
    <submittedName>
        <fullName evidence="1">Uncharacterized protein</fullName>
    </submittedName>
</protein>
<gene>
    <name evidence="1" type="ORF">GGR88_002407</name>
</gene>
<name>A0ABX0XND2_9SPHN</name>
<keyword evidence="2" id="KW-1185">Reference proteome</keyword>
<reference evidence="1 2" key="1">
    <citation type="submission" date="2020-03" db="EMBL/GenBank/DDBJ databases">
        <title>Genomic Encyclopedia of Type Strains, Phase IV (KMG-IV): sequencing the most valuable type-strain genomes for metagenomic binning, comparative biology and taxonomic classification.</title>
        <authorList>
            <person name="Goeker M."/>
        </authorList>
    </citation>
    <scope>NUCLEOTIDE SEQUENCE [LARGE SCALE GENOMIC DNA]</scope>
    <source>
        <strain evidence="1 2">DSM 27651</strain>
    </source>
</reference>
<sequence>MRSFIRSTGRFLRSDLFRNFAGGFVVGGVALVGLAGKAEAATALFL</sequence>
<dbReference type="EMBL" id="JAATJE010000002">
    <property type="protein sequence ID" value="NJC34893.1"/>
    <property type="molecule type" value="Genomic_DNA"/>
</dbReference>
<dbReference type="RefSeq" id="WP_245196903.1">
    <property type="nucleotide sequence ID" value="NZ_JAATJE010000002.1"/>
</dbReference>
<proteinExistence type="predicted"/>
<evidence type="ECO:0000313" key="2">
    <source>
        <dbReference type="Proteomes" id="UP000734218"/>
    </source>
</evidence>
<comment type="caution">
    <text evidence="1">The sequence shown here is derived from an EMBL/GenBank/DDBJ whole genome shotgun (WGS) entry which is preliminary data.</text>
</comment>
<evidence type="ECO:0000313" key="1">
    <source>
        <dbReference type="EMBL" id="NJC34893.1"/>
    </source>
</evidence>
<accession>A0ABX0XND2</accession>
<organism evidence="1 2">
    <name type="scientific">Sphingomonas jejuensis</name>
    <dbReference type="NCBI Taxonomy" id="904715"/>
    <lineage>
        <taxon>Bacteria</taxon>
        <taxon>Pseudomonadati</taxon>
        <taxon>Pseudomonadota</taxon>
        <taxon>Alphaproteobacteria</taxon>
        <taxon>Sphingomonadales</taxon>
        <taxon>Sphingomonadaceae</taxon>
        <taxon>Sphingomonas</taxon>
    </lineage>
</organism>
<dbReference type="Proteomes" id="UP000734218">
    <property type="component" value="Unassembled WGS sequence"/>
</dbReference>